<evidence type="ECO:0000313" key="5">
    <source>
        <dbReference type="Proteomes" id="UP000014680"/>
    </source>
</evidence>
<gene>
    <name evidence="4" type="ORF">EIN_404670</name>
</gene>
<accession>A0A0A1U6N0</accession>
<name>A0A0A1U6N0_ENTIV</name>
<dbReference type="GeneID" id="14889002"/>
<dbReference type="SMART" id="SM00176">
    <property type="entry name" value="RAN"/>
    <property type="match status" value="1"/>
</dbReference>
<dbReference type="GO" id="GO:0003924">
    <property type="term" value="F:GTPase activity"/>
    <property type="evidence" value="ECO:0007669"/>
    <property type="project" value="InterPro"/>
</dbReference>
<dbReference type="VEuPathDB" id="AmoebaDB:EIN_404670"/>
<dbReference type="PRINTS" id="PR00449">
    <property type="entry name" value="RASTRNSFRMNG"/>
</dbReference>
<dbReference type="CDD" id="cd00154">
    <property type="entry name" value="Rab"/>
    <property type="match status" value="1"/>
</dbReference>
<feature type="compositionally biased region" description="Basic and acidic residues" evidence="3">
    <location>
        <begin position="178"/>
        <end position="194"/>
    </location>
</feature>
<feature type="region of interest" description="Disordered" evidence="3">
    <location>
        <begin position="163"/>
        <end position="201"/>
    </location>
</feature>
<organism evidence="4 5">
    <name type="scientific">Entamoeba invadens IP1</name>
    <dbReference type="NCBI Taxonomy" id="370355"/>
    <lineage>
        <taxon>Eukaryota</taxon>
        <taxon>Amoebozoa</taxon>
        <taxon>Evosea</taxon>
        <taxon>Archamoebae</taxon>
        <taxon>Mastigamoebida</taxon>
        <taxon>Entamoebidae</taxon>
        <taxon>Entamoeba</taxon>
    </lineage>
</organism>
<dbReference type="SMART" id="SM00175">
    <property type="entry name" value="RAB"/>
    <property type="match status" value="1"/>
</dbReference>
<evidence type="ECO:0000256" key="1">
    <source>
        <dbReference type="ARBA" id="ARBA00010142"/>
    </source>
</evidence>
<dbReference type="PROSITE" id="PS51421">
    <property type="entry name" value="RAS"/>
    <property type="match status" value="1"/>
</dbReference>
<dbReference type="Proteomes" id="UP000014680">
    <property type="component" value="Unassembled WGS sequence"/>
</dbReference>
<dbReference type="PANTHER" id="PTHR47978">
    <property type="match status" value="1"/>
</dbReference>
<dbReference type="FunFam" id="3.40.50.300:FF:000823">
    <property type="entry name" value="Small GTPase RAB, putative"/>
    <property type="match status" value="1"/>
</dbReference>
<protein>
    <submittedName>
        <fullName evidence="4">Small GTPase RAB, putative</fullName>
    </submittedName>
</protein>
<dbReference type="PROSITE" id="PS51420">
    <property type="entry name" value="RHO"/>
    <property type="match status" value="1"/>
</dbReference>
<dbReference type="InterPro" id="IPR027417">
    <property type="entry name" value="P-loop_NTPase"/>
</dbReference>
<keyword evidence="2" id="KW-0547">Nucleotide-binding</keyword>
<dbReference type="SMART" id="SM00173">
    <property type="entry name" value="RAS"/>
    <property type="match status" value="1"/>
</dbReference>
<comment type="similarity">
    <text evidence="1">Belongs to the small GTPase superfamily. Rho family.</text>
</comment>
<dbReference type="InterPro" id="IPR005225">
    <property type="entry name" value="Small_GTP-bd"/>
</dbReference>
<dbReference type="AlphaFoldDB" id="A0A0A1U6N0"/>
<dbReference type="EMBL" id="KB206537">
    <property type="protein sequence ID" value="ELP90073.1"/>
    <property type="molecule type" value="Genomic_DNA"/>
</dbReference>
<dbReference type="SUPFAM" id="SSF52540">
    <property type="entry name" value="P-loop containing nucleoside triphosphate hydrolases"/>
    <property type="match status" value="1"/>
</dbReference>
<dbReference type="InterPro" id="IPR001806">
    <property type="entry name" value="Small_GTPase"/>
</dbReference>
<evidence type="ECO:0000313" key="4">
    <source>
        <dbReference type="EMBL" id="ELP90073.1"/>
    </source>
</evidence>
<dbReference type="SMART" id="SM00174">
    <property type="entry name" value="RHO"/>
    <property type="match status" value="1"/>
</dbReference>
<dbReference type="KEGG" id="eiv:EIN_404670"/>
<dbReference type="OrthoDB" id="63533at2759"/>
<dbReference type="NCBIfam" id="TIGR00231">
    <property type="entry name" value="small_GTP"/>
    <property type="match status" value="1"/>
</dbReference>
<proteinExistence type="inferred from homology"/>
<dbReference type="RefSeq" id="XP_004256844.1">
    <property type="nucleotide sequence ID" value="XM_004256796.1"/>
</dbReference>
<dbReference type="GO" id="GO:0005525">
    <property type="term" value="F:GTP binding"/>
    <property type="evidence" value="ECO:0007669"/>
    <property type="project" value="InterPro"/>
</dbReference>
<keyword evidence="5" id="KW-1185">Reference proteome</keyword>
<evidence type="ECO:0000256" key="3">
    <source>
        <dbReference type="SAM" id="MobiDB-lite"/>
    </source>
</evidence>
<dbReference type="Pfam" id="PF00071">
    <property type="entry name" value="Ras"/>
    <property type="match status" value="1"/>
</dbReference>
<dbReference type="OMA" id="SESHRTC"/>
<evidence type="ECO:0000256" key="2">
    <source>
        <dbReference type="ARBA" id="ARBA00022741"/>
    </source>
</evidence>
<reference evidence="4 5" key="1">
    <citation type="submission" date="2012-10" db="EMBL/GenBank/DDBJ databases">
        <authorList>
            <person name="Zafar N."/>
            <person name="Inman J."/>
            <person name="Hall N."/>
            <person name="Lorenzi H."/>
            <person name="Caler E."/>
        </authorList>
    </citation>
    <scope>NUCLEOTIDE SEQUENCE [LARGE SCALE GENOMIC DNA]</scope>
    <source>
        <strain evidence="4 5">IP1</strain>
    </source>
</reference>
<dbReference type="PROSITE" id="PS51419">
    <property type="entry name" value="RAB"/>
    <property type="match status" value="1"/>
</dbReference>
<dbReference type="Gene3D" id="3.40.50.300">
    <property type="entry name" value="P-loop containing nucleotide triphosphate hydrolases"/>
    <property type="match status" value="1"/>
</dbReference>
<sequence length="201" mass="22206">MAQEAVKVVVIGDQAVGKTCISSRFVDGTFKQDEKSTIGASFATTFLPIDGNNMKIVIWDTAGQEKYRSMVGMYYRGANVALICYDITSQSSFDSLEGWYTDLMKTALPDVSIAIVGNKLDLEYMRVISAAQGSAFAEKHNGLFFEVSAQSGANVMEMFTEAVKKSKTQPPDPQAQKNNDKVNVEKEPPKEPSRRRFCSLF</sequence>